<reference evidence="2" key="1">
    <citation type="journal article" date="2020" name="mSystems">
        <title>Genome- and Community-Level Interaction Insights into Carbon Utilization and Element Cycling Functions of Hydrothermarchaeota in Hydrothermal Sediment.</title>
        <authorList>
            <person name="Zhou Z."/>
            <person name="Liu Y."/>
            <person name="Xu W."/>
            <person name="Pan J."/>
            <person name="Luo Z.H."/>
            <person name="Li M."/>
        </authorList>
    </citation>
    <scope>NUCLEOTIDE SEQUENCE [LARGE SCALE GENOMIC DNA]</scope>
    <source>
        <strain evidence="2">HyVt-237</strain>
    </source>
</reference>
<name>A0A7C0XAH7_UNCW3</name>
<proteinExistence type="predicted"/>
<protein>
    <submittedName>
        <fullName evidence="2">Diguanylate cyclase</fullName>
    </submittedName>
</protein>
<dbReference type="Gene3D" id="3.30.70.270">
    <property type="match status" value="1"/>
</dbReference>
<dbReference type="Gene3D" id="3.30.565.10">
    <property type="entry name" value="Histidine kinase-like ATPase, C-terminal domain"/>
    <property type="match status" value="1"/>
</dbReference>
<dbReference type="Pfam" id="PF00990">
    <property type="entry name" value="GGDEF"/>
    <property type="match status" value="1"/>
</dbReference>
<dbReference type="InterPro" id="IPR029787">
    <property type="entry name" value="Nucleotide_cyclase"/>
</dbReference>
<dbReference type="InterPro" id="IPR043128">
    <property type="entry name" value="Rev_trsase/Diguanyl_cyclase"/>
</dbReference>
<dbReference type="SUPFAM" id="SSF55874">
    <property type="entry name" value="ATPase domain of HSP90 chaperone/DNA topoisomerase II/histidine kinase"/>
    <property type="match status" value="1"/>
</dbReference>
<dbReference type="InterPro" id="IPR000160">
    <property type="entry name" value="GGDEF_dom"/>
</dbReference>
<gene>
    <name evidence="2" type="ORF">ENG67_01590</name>
</gene>
<comment type="caution">
    <text evidence="2">The sequence shown here is derived from an EMBL/GenBank/DDBJ whole genome shotgun (WGS) entry which is preliminary data.</text>
</comment>
<accession>A0A7C0XAH7</accession>
<dbReference type="InterPro" id="IPR036890">
    <property type="entry name" value="HATPase_C_sf"/>
</dbReference>
<dbReference type="PROSITE" id="PS50887">
    <property type="entry name" value="GGDEF"/>
    <property type="match status" value="1"/>
</dbReference>
<evidence type="ECO:0000259" key="1">
    <source>
        <dbReference type="PROSITE" id="PS50887"/>
    </source>
</evidence>
<dbReference type="Proteomes" id="UP000885931">
    <property type="component" value="Unassembled WGS sequence"/>
</dbReference>
<feature type="domain" description="GGDEF" evidence="1">
    <location>
        <begin position="187"/>
        <end position="302"/>
    </location>
</feature>
<sequence>MKNQEKELEINAEELEKHLGLLASYLSLLKEIPIADDKRWILEAIEKEIELFSHALLHKDISEELLLERPIKVTALAKDVVKHLSRDAARKGVFLELKAEEGVSPAIGYPVAVRQALTNAIENAVKRSEEGELVSVIIAQVENRVKLEVRENLGDSSFVLFLPIVPQGRRLLLDVLKEEIRRRKDNSGLGAILVSLENYFEIRNLYGDKRVSKYTRKIEEQIRKVLRKDDEVISDGEGKFLILLGSVPDESTLDRVATRIQRVMDKIEEDVNSVFKRSFMLFTDLKELTPESLLNSLEENLE</sequence>
<organism evidence="2">
    <name type="scientific">candidate division WOR-3 bacterium</name>
    <dbReference type="NCBI Taxonomy" id="2052148"/>
    <lineage>
        <taxon>Bacteria</taxon>
        <taxon>Bacteria division WOR-3</taxon>
    </lineage>
</organism>
<dbReference type="EMBL" id="DRBW01000058">
    <property type="protein sequence ID" value="HDM89884.1"/>
    <property type="molecule type" value="Genomic_DNA"/>
</dbReference>
<dbReference type="AlphaFoldDB" id="A0A7C0XAH7"/>
<dbReference type="SUPFAM" id="SSF55073">
    <property type="entry name" value="Nucleotide cyclase"/>
    <property type="match status" value="1"/>
</dbReference>
<evidence type="ECO:0000313" key="2">
    <source>
        <dbReference type="EMBL" id="HDM89884.1"/>
    </source>
</evidence>